<dbReference type="PROSITE" id="PS50110">
    <property type="entry name" value="RESPONSE_REGULATORY"/>
    <property type="match status" value="1"/>
</dbReference>
<comment type="caution">
    <text evidence="5">The sequence shown here is derived from an EMBL/GenBank/DDBJ whole genome shotgun (WGS) entry which is preliminary data.</text>
</comment>
<name>A0A7C3ZHG9_9CYAN</name>
<keyword evidence="1 3" id="KW-0597">Phosphoprotein</keyword>
<comment type="function">
    <text evidence="2">Controls heterocyst pattern formation.</text>
</comment>
<evidence type="ECO:0000256" key="1">
    <source>
        <dbReference type="ARBA" id="ARBA00022553"/>
    </source>
</evidence>
<reference evidence="5" key="1">
    <citation type="journal article" date="2020" name="mSystems">
        <title>Genome- and Community-Level Interaction Insights into Carbon Utilization and Element Cycling Functions of Hydrothermarchaeota in Hydrothermal Sediment.</title>
        <authorList>
            <person name="Zhou Z."/>
            <person name="Liu Y."/>
            <person name="Xu W."/>
            <person name="Pan J."/>
            <person name="Luo Z.H."/>
            <person name="Li M."/>
        </authorList>
    </citation>
    <scope>NUCLEOTIDE SEQUENCE [LARGE SCALE GENOMIC DNA]</scope>
    <source>
        <strain evidence="5">SpSt-374</strain>
    </source>
</reference>
<dbReference type="GO" id="GO:0030428">
    <property type="term" value="C:cell septum"/>
    <property type="evidence" value="ECO:0007669"/>
    <property type="project" value="UniProtKB-SubCell"/>
</dbReference>
<evidence type="ECO:0000256" key="2">
    <source>
        <dbReference type="PIRNR" id="PIRNR005897"/>
    </source>
</evidence>
<dbReference type="PANTHER" id="PTHR44591:SF23">
    <property type="entry name" value="CHEY SUBFAMILY"/>
    <property type="match status" value="1"/>
</dbReference>
<comment type="induction">
    <text evidence="2">By nitrogen starvation.</text>
</comment>
<accession>A0A7C3ZHG9</accession>
<dbReference type="InterPro" id="IPR001789">
    <property type="entry name" value="Sig_transdc_resp-reg_receiver"/>
</dbReference>
<organism evidence="5">
    <name type="scientific">Planktothricoides sp. SpSt-374</name>
    <dbReference type="NCBI Taxonomy" id="2282167"/>
    <lineage>
        <taxon>Bacteria</taxon>
        <taxon>Bacillati</taxon>
        <taxon>Cyanobacteriota</taxon>
        <taxon>Cyanophyceae</taxon>
        <taxon>Oscillatoriophycideae</taxon>
        <taxon>Oscillatoriales</taxon>
        <taxon>Oscillatoriaceae</taxon>
        <taxon>Planktothricoides</taxon>
    </lineage>
</organism>
<comment type="subcellular location">
    <subcellularLocation>
        <location evidence="2">Cell septum</location>
    </subcellularLocation>
</comment>
<proteinExistence type="evidence at transcript level"/>
<dbReference type="AlphaFoldDB" id="A0A7C3ZHG9"/>
<dbReference type="PIRSF" id="PIRSF005897">
    <property type="entry name" value="RR_PatA"/>
    <property type="match status" value="1"/>
</dbReference>
<dbReference type="GO" id="GO:0000160">
    <property type="term" value="P:phosphorelay signal transduction system"/>
    <property type="evidence" value="ECO:0007669"/>
    <property type="project" value="UniProtKB-KW"/>
</dbReference>
<dbReference type="EMBL" id="DSPX01000122">
    <property type="protein sequence ID" value="HGG01340.1"/>
    <property type="molecule type" value="Genomic_DNA"/>
</dbReference>
<dbReference type="InterPro" id="IPR011006">
    <property type="entry name" value="CheY-like_superfamily"/>
</dbReference>
<protein>
    <recommendedName>
        <fullName evidence="2">Protein PatA</fullName>
    </recommendedName>
</protein>
<dbReference type="InterPro" id="IPR024186">
    <property type="entry name" value="Sig_transdc_resp-reg_PatA"/>
</dbReference>
<gene>
    <name evidence="5" type="ORF">ENR15_12000</name>
</gene>
<dbReference type="SUPFAM" id="SSF52172">
    <property type="entry name" value="CheY-like"/>
    <property type="match status" value="1"/>
</dbReference>
<feature type="modified residue" description="4-aspartylphosphate" evidence="3">
    <location>
        <position position="332"/>
    </location>
</feature>
<dbReference type="InterPro" id="IPR025497">
    <property type="entry name" value="PatA-like_N"/>
</dbReference>
<evidence type="ECO:0000259" key="4">
    <source>
        <dbReference type="PROSITE" id="PS50110"/>
    </source>
</evidence>
<dbReference type="Pfam" id="PF14332">
    <property type="entry name" value="DUF4388"/>
    <property type="match status" value="1"/>
</dbReference>
<dbReference type="Gene3D" id="3.40.50.2300">
    <property type="match status" value="1"/>
</dbReference>
<evidence type="ECO:0000313" key="5">
    <source>
        <dbReference type="EMBL" id="HGG01340.1"/>
    </source>
</evidence>
<evidence type="ECO:0000256" key="3">
    <source>
        <dbReference type="PROSITE-ProRule" id="PRU00169"/>
    </source>
</evidence>
<dbReference type="SMART" id="SM00448">
    <property type="entry name" value="REC"/>
    <property type="match status" value="1"/>
</dbReference>
<dbReference type="Pfam" id="PF00072">
    <property type="entry name" value="Response_reg"/>
    <property type="match status" value="1"/>
</dbReference>
<dbReference type="PANTHER" id="PTHR44591">
    <property type="entry name" value="STRESS RESPONSE REGULATOR PROTEIN 1"/>
    <property type="match status" value="1"/>
</dbReference>
<dbReference type="GO" id="GO:0043158">
    <property type="term" value="P:heterocyst development"/>
    <property type="evidence" value="ECO:0007669"/>
    <property type="project" value="UniProtKB-KW"/>
</dbReference>
<sequence length="415" mass="46677">MRLDRSGCAKVAKQLPALAKQKATGKLILDRPEQAMASADLRFVSDEDSPAPSQWHRHWEFYFCQGRLLYAVSDPHRVRRWSRALRQHAPDFVASPTPLPVEEPWEYELLDRGVSSGHLSPTQAKAIIRTTAQEVFLDLASQTGASIKWEAAPQSDPQEGVTMLLSSMDVAQIVEKSLQMWQQWQEMGLDYIYPDQAPVLSDAKHLKTQISSQSFLTINTLFNGENTLWDIALQRKQSVLGVTRTLHHFIKQGKISLKDVADWPSPIEHMQMVMSAVNPYKPLIACIDDSRIVGEKLEQILVPAGYRVLKLQDPMQGVAALAEHKPDLIFLDVVMPQTNGYNLCSFLRQSVLFRDTPIIILTSRDGLIDRTRAKINGASDFLSKPPEAHQVEEIVAKYLHHSTSKNYPLDSPAIA</sequence>
<feature type="domain" description="Response regulatory" evidence="4">
    <location>
        <begin position="283"/>
        <end position="399"/>
    </location>
</feature>
<dbReference type="InterPro" id="IPR050595">
    <property type="entry name" value="Bact_response_regulator"/>
</dbReference>
<keyword evidence="2" id="KW-0364">Heterocyst</keyword>
<keyword evidence="2" id="KW-0902">Two-component regulatory system</keyword>